<keyword evidence="3 5" id="KW-0521">NADP</keyword>
<evidence type="ECO:0000313" key="7">
    <source>
        <dbReference type="EMBL" id="PYE79305.1"/>
    </source>
</evidence>
<organism evidence="7 8">
    <name type="scientific">Xylophilus ampelinus</name>
    <dbReference type="NCBI Taxonomy" id="54067"/>
    <lineage>
        <taxon>Bacteria</taxon>
        <taxon>Pseudomonadati</taxon>
        <taxon>Pseudomonadota</taxon>
        <taxon>Betaproteobacteria</taxon>
        <taxon>Burkholderiales</taxon>
        <taxon>Xylophilus</taxon>
    </lineage>
</organism>
<feature type="binding site" evidence="5">
    <location>
        <position position="55"/>
    </location>
    <ligand>
        <name>FAD</name>
        <dbReference type="ChEBI" id="CHEBI:57692"/>
    </ligand>
</feature>
<keyword evidence="4 5" id="KW-0560">Oxidoreductase</keyword>
<feature type="binding site" evidence="5">
    <location>
        <position position="337"/>
    </location>
    <ligand>
        <name>FAD</name>
        <dbReference type="ChEBI" id="CHEBI:57692"/>
    </ligand>
</feature>
<gene>
    <name evidence="7" type="ORF">DFQ15_10233</name>
</gene>
<evidence type="ECO:0000256" key="4">
    <source>
        <dbReference type="ARBA" id="ARBA00023002"/>
    </source>
</evidence>
<proteinExistence type="inferred from homology"/>
<dbReference type="GO" id="GO:0050661">
    <property type="term" value="F:NADP binding"/>
    <property type="evidence" value="ECO:0007669"/>
    <property type="project" value="UniProtKB-UniRule"/>
</dbReference>
<dbReference type="Proteomes" id="UP000247540">
    <property type="component" value="Unassembled WGS sequence"/>
</dbReference>
<sequence length="355" mass="36783">MNPLPVSDAPITTDALIVGAGPAGLFQAFALGLLGIRSHIVDALPHVGGQCIALYPDKPIYDIPALAVCTGRELVARLQQQAAPFEPVFHLDQEVSTVVPAADGSGFAVLTSAGTCFDAKTILLAAGVGAFTPRRLKIDGLEAFEDTQVFHRLQTPLAHAGHAVLVVGGDDAALEAAVALASAGARVTLAYRREALPAGDAAIAAFQAARDAGALHFQAGQVTGIEARNDRLTAARLLDGRGETQTIPLDAMFVLQGLSPRLGPIADWGLALARKQVPVDTESFATAVPGIHAVGDINTYPGKKKLILSAFHECTLAAFGAAARIFPSQAIPLQYTTTSTRLHQLLGVGTATASD</sequence>
<dbReference type="EMBL" id="QJTC01000002">
    <property type="protein sequence ID" value="PYE79305.1"/>
    <property type="molecule type" value="Genomic_DNA"/>
</dbReference>
<protein>
    <recommendedName>
        <fullName evidence="5">Ferredoxin--NADP reductase</fullName>
        <shortName evidence="5">FNR</shortName>
        <shortName evidence="5">Fd-NADP(+) reductase</shortName>
        <ecNumber evidence="5">1.18.1.2</ecNumber>
    </recommendedName>
</protein>
<keyword evidence="8" id="KW-1185">Reference proteome</keyword>
<keyword evidence="1 5" id="KW-0285">Flavoprotein</keyword>
<dbReference type="InterPro" id="IPR050097">
    <property type="entry name" value="Ferredoxin-NADP_redctase_2"/>
</dbReference>
<dbReference type="Gene3D" id="3.50.50.60">
    <property type="entry name" value="FAD/NAD(P)-binding domain"/>
    <property type="match status" value="2"/>
</dbReference>
<evidence type="ECO:0000313" key="8">
    <source>
        <dbReference type="Proteomes" id="UP000247540"/>
    </source>
</evidence>
<dbReference type="EC" id="1.18.1.2" evidence="5"/>
<dbReference type="PANTHER" id="PTHR48105">
    <property type="entry name" value="THIOREDOXIN REDUCTASE 1-RELATED-RELATED"/>
    <property type="match status" value="1"/>
</dbReference>
<name>A0A318SK64_9BURK</name>
<comment type="caution">
    <text evidence="5">Lacks conserved residue(s) required for the propagation of feature annotation.</text>
</comment>
<dbReference type="AlphaFoldDB" id="A0A318SK64"/>
<keyword evidence="2 5" id="KW-0274">FAD</keyword>
<dbReference type="InterPro" id="IPR023753">
    <property type="entry name" value="FAD/NAD-binding_dom"/>
</dbReference>
<dbReference type="PRINTS" id="PR00368">
    <property type="entry name" value="FADPNR"/>
</dbReference>
<feature type="binding site" evidence="5">
    <location>
        <position position="42"/>
    </location>
    <ligand>
        <name>FAD</name>
        <dbReference type="ChEBI" id="CHEBI:57692"/>
    </ligand>
</feature>
<reference evidence="7 8" key="1">
    <citation type="submission" date="2018-06" db="EMBL/GenBank/DDBJ databases">
        <title>Genomic Encyclopedia of Type Strains, Phase III (KMG-III): the genomes of soil and plant-associated and newly described type strains.</title>
        <authorList>
            <person name="Whitman W."/>
        </authorList>
    </citation>
    <scope>NUCLEOTIDE SEQUENCE [LARGE SCALE GENOMIC DNA]</scope>
    <source>
        <strain evidence="7 8">CECT 7646</strain>
    </source>
</reference>
<dbReference type="InterPro" id="IPR036188">
    <property type="entry name" value="FAD/NAD-bd_sf"/>
</dbReference>
<evidence type="ECO:0000256" key="1">
    <source>
        <dbReference type="ARBA" id="ARBA00022630"/>
    </source>
</evidence>
<comment type="similarity">
    <text evidence="5">Belongs to the ferredoxin--NADP reductase type 2 family.</text>
</comment>
<comment type="subunit">
    <text evidence="5">Homodimer.</text>
</comment>
<dbReference type="Pfam" id="PF07992">
    <property type="entry name" value="Pyr_redox_2"/>
    <property type="match status" value="1"/>
</dbReference>
<feature type="domain" description="FAD/NAD(P)-binding" evidence="6">
    <location>
        <begin position="14"/>
        <end position="298"/>
    </location>
</feature>
<feature type="binding site" evidence="5">
    <location>
        <position position="50"/>
    </location>
    <ligand>
        <name>FAD</name>
        <dbReference type="ChEBI" id="CHEBI:57692"/>
    </ligand>
</feature>
<feature type="binding site" evidence="5">
    <location>
        <position position="95"/>
    </location>
    <ligand>
        <name>FAD</name>
        <dbReference type="ChEBI" id="CHEBI:57692"/>
    </ligand>
</feature>
<feature type="binding site" evidence="5">
    <location>
        <position position="131"/>
    </location>
    <ligand>
        <name>FAD</name>
        <dbReference type="ChEBI" id="CHEBI:57692"/>
    </ligand>
</feature>
<evidence type="ECO:0000259" key="6">
    <source>
        <dbReference type="Pfam" id="PF07992"/>
    </source>
</evidence>
<dbReference type="GO" id="GO:0050660">
    <property type="term" value="F:flavin adenine dinucleotide binding"/>
    <property type="evidence" value="ECO:0007669"/>
    <property type="project" value="UniProtKB-UniRule"/>
</dbReference>
<comment type="catalytic activity">
    <reaction evidence="5">
        <text>2 reduced [2Fe-2S]-[ferredoxin] + NADP(+) + H(+) = 2 oxidized [2Fe-2S]-[ferredoxin] + NADPH</text>
        <dbReference type="Rhea" id="RHEA:20125"/>
        <dbReference type="Rhea" id="RHEA-COMP:10000"/>
        <dbReference type="Rhea" id="RHEA-COMP:10001"/>
        <dbReference type="ChEBI" id="CHEBI:15378"/>
        <dbReference type="ChEBI" id="CHEBI:33737"/>
        <dbReference type="ChEBI" id="CHEBI:33738"/>
        <dbReference type="ChEBI" id="CHEBI:57783"/>
        <dbReference type="ChEBI" id="CHEBI:58349"/>
        <dbReference type="EC" id="1.18.1.2"/>
    </reaction>
</comment>
<evidence type="ECO:0000256" key="5">
    <source>
        <dbReference type="HAMAP-Rule" id="MF_01685"/>
    </source>
</evidence>
<accession>A0A318SK64</accession>
<dbReference type="GO" id="GO:0004324">
    <property type="term" value="F:ferredoxin-NADP+ reductase activity"/>
    <property type="evidence" value="ECO:0007669"/>
    <property type="project" value="UniProtKB-UniRule"/>
</dbReference>
<dbReference type="SUPFAM" id="SSF51905">
    <property type="entry name" value="FAD/NAD(P)-binding domain"/>
    <property type="match status" value="1"/>
</dbReference>
<evidence type="ECO:0000256" key="3">
    <source>
        <dbReference type="ARBA" id="ARBA00022857"/>
    </source>
</evidence>
<dbReference type="InterPro" id="IPR022890">
    <property type="entry name" value="Fd--NADP_Rdtase_type_2"/>
</dbReference>
<dbReference type="HAMAP" id="MF_01685">
    <property type="entry name" value="FENR2"/>
    <property type="match status" value="1"/>
</dbReference>
<comment type="caution">
    <text evidence="7">The sequence shown here is derived from an EMBL/GenBank/DDBJ whole genome shotgun (WGS) entry which is preliminary data.</text>
</comment>
<dbReference type="PRINTS" id="PR00469">
    <property type="entry name" value="PNDRDTASEII"/>
</dbReference>
<evidence type="ECO:0000256" key="2">
    <source>
        <dbReference type="ARBA" id="ARBA00022827"/>
    </source>
</evidence>
<feature type="binding site" evidence="5">
    <location>
        <position position="296"/>
    </location>
    <ligand>
        <name>FAD</name>
        <dbReference type="ChEBI" id="CHEBI:57692"/>
    </ligand>
</feature>
<comment type="cofactor">
    <cofactor evidence="5">
        <name>FAD</name>
        <dbReference type="ChEBI" id="CHEBI:57692"/>
    </cofactor>
    <text evidence="5">Binds 1 FAD per subunit.</text>
</comment>